<dbReference type="EMBL" id="KZ344985">
    <property type="protein sequence ID" value="PIO77853.1"/>
    <property type="molecule type" value="Genomic_DNA"/>
</dbReference>
<dbReference type="OrthoDB" id="5875682at2759"/>
<name>A0A2G9V5Q7_TELCI</name>
<gene>
    <name evidence="2" type="ORF">TELCIR_00033</name>
</gene>
<keyword evidence="3" id="KW-1185">Reference proteome</keyword>
<organism evidence="2 3">
    <name type="scientific">Teladorsagia circumcincta</name>
    <name type="common">Brown stomach worm</name>
    <name type="synonym">Ostertagia circumcincta</name>
    <dbReference type="NCBI Taxonomy" id="45464"/>
    <lineage>
        <taxon>Eukaryota</taxon>
        <taxon>Metazoa</taxon>
        <taxon>Ecdysozoa</taxon>
        <taxon>Nematoda</taxon>
        <taxon>Chromadorea</taxon>
        <taxon>Rhabditida</taxon>
        <taxon>Rhabditina</taxon>
        <taxon>Rhabditomorpha</taxon>
        <taxon>Strongyloidea</taxon>
        <taxon>Trichostrongylidae</taxon>
        <taxon>Teladorsagia</taxon>
    </lineage>
</organism>
<dbReference type="Proteomes" id="UP000230423">
    <property type="component" value="Unassembled WGS sequence"/>
</dbReference>
<feature type="region of interest" description="Disordered" evidence="1">
    <location>
        <begin position="61"/>
        <end position="85"/>
    </location>
</feature>
<evidence type="ECO:0000313" key="3">
    <source>
        <dbReference type="Proteomes" id="UP000230423"/>
    </source>
</evidence>
<dbReference type="AlphaFoldDB" id="A0A2G9V5Q7"/>
<sequence length="85" mass="9253">MLASSNNSRFPAACSETLSCLSKSPYSFVPSPSLQESVSAKMRPSTSEALENAFKGIVEDDNEVSQDSMQTTSTSSEDFWSQVEF</sequence>
<protein>
    <submittedName>
        <fullName evidence="2">Uncharacterized protein</fullName>
    </submittedName>
</protein>
<reference evidence="2 3" key="1">
    <citation type="submission" date="2015-09" db="EMBL/GenBank/DDBJ databases">
        <title>Draft genome of the parasitic nematode Teladorsagia circumcincta isolate WARC Sus (inbred).</title>
        <authorList>
            <person name="Mitreva M."/>
        </authorList>
    </citation>
    <scope>NUCLEOTIDE SEQUENCE [LARGE SCALE GENOMIC DNA]</scope>
    <source>
        <strain evidence="2 3">S</strain>
    </source>
</reference>
<proteinExistence type="predicted"/>
<accession>A0A2G9V5Q7</accession>
<evidence type="ECO:0000313" key="2">
    <source>
        <dbReference type="EMBL" id="PIO77853.1"/>
    </source>
</evidence>
<evidence type="ECO:0000256" key="1">
    <source>
        <dbReference type="SAM" id="MobiDB-lite"/>
    </source>
</evidence>